<evidence type="ECO:0000313" key="2">
    <source>
        <dbReference type="EMBL" id="HAC30651.1"/>
    </source>
</evidence>
<feature type="transmembrane region" description="Helical" evidence="1">
    <location>
        <begin position="7"/>
        <end position="26"/>
    </location>
</feature>
<organism evidence="2 3">
    <name type="scientific">Marinobacter nauticus</name>
    <name type="common">Marinobacter hydrocarbonoclasticus</name>
    <name type="synonym">Marinobacter aquaeolei</name>
    <dbReference type="NCBI Taxonomy" id="2743"/>
    <lineage>
        <taxon>Bacteria</taxon>
        <taxon>Pseudomonadati</taxon>
        <taxon>Pseudomonadota</taxon>
        <taxon>Gammaproteobacteria</taxon>
        <taxon>Pseudomonadales</taxon>
        <taxon>Marinobacteraceae</taxon>
        <taxon>Marinobacter</taxon>
    </lineage>
</organism>
<name>A0A3B8WKE4_MARNT</name>
<keyword evidence="1" id="KW-0812">Transmembrane</keyword>
<dbReference type="EMBL" id="DLYI01000312">
    <property type="protein sequence ID" value="HAC30651.1"/>
    <property type="molecule type" value="Genomic_DNA"/>
</dbReference>
<reference evidence="2 3" key="1">
    <citation type="journal article" date="2018" name="Nat. Biotechnol.">
        <title>A standardized bacterial taxonomy based on genome phylogeny substantially revises the tree of life.</title>
        <authorList>
            <person name="Parks D.H."/>
            <person name="Chuvochina M."/>
            <person name="Waite D.W."/>
            <person name="Rinke C."/>
            <person name="Skarshewski A."/>
            <person name="Chaumeil P.A."/>
            <person name="Hugenholtz P."/>
        </authorList>
    </citation>
    <scope>NUCLEOTIDE SEQUENCE [LARGE SCALE GENOMIC DNA]</scope>
    <source>
        <strain evidence="2">UBA9049</strain>
    </source>
</reference>
<dbReference type="Proteomes" id="UP000261325">
    <property type="component" value="Unassembled WGS sequence"/>
</dbReference>
<evidence type="ECO:0000313" key="3">
    <source>
        <dbReference type="Proteomes" id="UP000261325"/>
    </source>
</evidence>
<comment type="caution">
    <text evidence="2">The sequence shown here is derived from an EMBL/GenBank/DDBJ whole genome shotgun (WGS) entry which is preliminary data.</text>
</comment>
<protein>
    <submittedName>
        <fullName evidence="2">Efflux RND transporter periplasmic adaptor subunit</fullName>
    </submittedName>
</protein>
<dbReference type="AlphaFoldDB" id="A0A3B8WKE4"/>
<proteinExistence type="predicted"/>
<keyword evidence="1" id="KW-1133">Transmembrane helix</keyword>
<sequence length="52" mass="5478">MANFIRPLGFIVLGGIAGVGAAYWLAPGMVSDPTVDGVGNEEKEPLYWVAPM</sequence>
<evidence type="ECO:0000256" key="1">
    <source>
        <dbReference type="SAM" id="Phobius"/>
    </source>
</evidence>
<accession>A0A3B8WKE4</accession>
<keyword evidence="1" id="KW-0472">Membrane</keyword>
<gene>
    <name evidence="2" type="ORF">DCF82_23030</name>
</gene>
<feature type="non-terminal residue" evidence="2">
    <location>
        <position position="52"/>
    </location>
</feature>